<evidence type="ECO:0000259" key="2">
    <source>
        <dbReference type="Pfam" id="PF14319"/>
    </source>
</evidence>
<dbReference type="GO" id="GO:0006313">
    <property type="term" value="P:DNA transposition"/>
    <property type="evidence" value="ECO:0007669"/>
    <property type="project" value="InterPro"/>
</dbReference>
<dbReference type="AlphaFoldDB" id="A0A955KVU1"/>
<evidence type="ECO:0000259" key="1">
    <source>
        <dbReference type="Pfam" id="PF04986"/>
    </source>
</evidence>
<dbReference type="GO" id="GO:0003677">
    <property type="term" value="F:DNA binding"/>
    <property type="evidence" value="ECO:0007669"/>
    <property type="project" value="InterPro"/>
</dbReference>
<name>A0A955KVU1_9BACT</name>
<gene>
    <name evidence="3" type="ORF">KC622_03085</name>
</gene>
<dbReference type="GO" id="GO:0004803">
    <property type="term" value="F:transposase activity"/>
    <property type="evidence" value="ECO:0007669"/>
    <property type="project" value="InterPro"/>
</dbReference>
<dbReference type="PANTHER" id="PTHR37023:SF1">
    <property type="entry name" value="ISSOD25 TRANSPOSASE TNPA_ISSOD25"/>
    <property type="match status" value="1"/>
</dbReference>
<evidence type="ECO:0000313" key="4">
    <source>
        <dbReference type="Proteomes" id="UP000748332"/>
    </source>
</evidence>
<feature type="domain" description="Transposase zinc-binding" evidence="2">
    <location>
        <begin position="44"/>
        <end position="131"/>
    </location>
</feature>
<reference evidence="3" key="1">
    <citation type="submission" date="2020-04" db="EMBL/GenBank/DDBJ databases">
        <authorList>
            <person name="Zhang T."/>
        </authorList>
    </citation>
    <scope>NUCLEOTIDE SEQUENCE</scope>
    <source>
        <strain evidence="3">HKST-UBA16</strain>
    </source>
</reference>
<dbReference type="EMBL" id="JAGQLM010000135">
    <property type="protein sequence ID" value="MCA9375289.1"/>
    <property type="molecule type" value="Genomic_DNA"/>
</dbReference>
<feature type="domain" description="Transposase IS801/IS1294" evidence="1">
    <location>
        <begin position="171"/>
        <end position="332"/>
    </location>
</feature>
<dbReference type="InterPro" id="IPR026889">
    <property type="entry name" value="Zn_Tnp"/>
</dbReference>
<organism evidence="3 4">
    <name type="scientific">Candidatus Dojkabacteria bacterium</name>
    <dbReference type="NCBI Taxonomy" id="2099670"/>
    <lineage>
        <taxon>Bacteria</taxon>
        <taxon>Candidatus Dojkabacteria</taxon>
    </lineage>
</organism>
<dbReference type="Pfam" id="PF14319">
    <property type="entry name" value="Zn_Tnp_IS91"/>
    <property type="match status" value="1"/>
</dbReference>
<dbReference type="InterPro" id="IPR007069">
    <property type="entry name" value="Transposase_32"/>
</dbReference>
<dbReference type="PANTHER" id="PTHR37023">
    <property type="entry name" value="TRANSPOSASE"/>
    <property type="match status" value="1"/>
</dbReference>
<comment type="caution">
    <text evidence="3">The sequence shown here is derived from an EMBL/GenBank/DDBJ whole genome shotgun (WGS) entry which is preliminary data.</text>
</comment>
<evidence type="ECO:0000313" key="3">
    <source>
        <dbReference type="EMBL" id="MCA9375289.1"/>
    </source>
</evidence>
<dbReference type="Pfam" id="PF04986">
    <property type="entry name" value="Y2_Tnp"/>
    <property type="match status" value="1"/>
</dbReference>
<proteinExistence type="predicted"/>
<reference evidence="3" key="2">
    <citation type="journal article" date="2021" name="Microbiome">
        <title>Successional dynamics and alternative stable states in a saline activated sludge microbial community over 9 years.</title>
        <authorList>
            <person name="Wang Y."/>
            <person name="Ye J."/>
            <person name="Ju F."/>
            <person name="Liu L."/>
            <person name="Boyd J.A."/>
            <person name="Deng Y."/>
            <person name="Parks D.H."/>
            <person name="Jiang X."/>
            <person name="Yin X."/>
            <person name="Woodcroft B.J."/>
            <person name="Tyson G.W."/>
            <person name="Hugenholtz P."/>
            <person name="Polz M.F."/>
            <person name="Zhang T."/>
        </authorList>
    </citation>
    <scope>NUCLEOTIDE SEQUENCE</scope>
    <source>
        <strain evidence="3">HKST-UBA16</strain>
    </source>
</reference>
<sequence length="426" mass="49485">MDLRNWEQAKSKTNHYKRRRPEETELYRLVFHNHDRLEQEWELRFQSTYGYLREEVNETLQSYLDCGLIVNGAARIECQNKDCAHSTLLAFSCKKRGLCPSCAGKRAVIFAEHLNSNILKPLSYRHMVFSIPKILRPYFKFNRKHLDLLFKASWDTIRNMFNEILPDGNPGAILALHTAGDSLNFNPHIHGLVTNGVLGENSIFYPLPDFKSSKFTEYFAHRLLTLMKRAELVPDSRIELIESWQHSGFSVWAGEPIDYSEQESILFISRYIDKGPVANSKISIDGDIITYETKDGKTHEFYPLEFLARITPHIPNKWESTTRYYGLYSHRKRGKEKRVNESLGIRIEELPLEAQRQVSKSWAALIKKVYEVDPLICPRCGEKMKIRELLKESREIEKVAEHFSIPTFARPPPLLDPTDLFPIQAA</sequence>
<accession>A0A955KVU1</accession>
<protein>
    <submittedName>
        <fullName evidence="3">Transposase</fullName>
    </submittedName>
</protein>
<dbReference type="Proteomes" id="UP000748332">
    <property type="component" value="Unassembled WGS sequence"/>
</dbReference>